<keyword evidence="1" id="KW-0812">Transmembrane</keyword>
<accession>A0A6J4J2B4</accession>
<evidence type="ECO:0000256" key="1">
    <source>
        <dbReference type="SAM" id="Phobius"/>
    </source>
</evidence>
<sequence length="73" mass="7351">MTATGAPTTDAAITPAAAAFRALPMAGLFDLWRQEFCGDTRSDLLAGLTVAAVALPLALAFGVASASTTSLRP</sequence>
<keyword evidence="1" id="KW-0472">Membrane</keyword>
<organism evidence="2">
    <name type="scientific">uncultured Chloroflexota bacterium</name>
    <dbReference type="NCBI Taxonomy" id="166587"/>
    <lineage>
        <taxon>Bacteria</taxon>
        <taxon>Bacillati</taxon>
        <taxon>Chloroflexota</taxon>
        <taxon>environmental samples</taxon>
    </lineage>
</organism>
<feature type="transmembrane region" description="Helical" evidence="1">
    <location>
        <begin position="44"/>
        <end position="64"/>
    </location>
</feature>
<evidence type="ECO:0008006" key="3">
    <source>
        <dbReference type="Google" id="ProtNLM"/>
    </source>
</evidence>
<reference evidence="2" key="1">
    <citation type="submission" date="2020-02" db="EMBL/GenBank/DDBJ databases">
        <authorList>
            <person name="Meier V. D."/>
        </authorList>
    </citation>
    <scope>NUCLEOTIDE SEQUENCE</scope>
    <source>
        <strain evidence="2">AVDCRST_MAG77</strain>
    </source>
</reference>
<dbReference type="AlphaFoldDB" id="A0A6J4J2B4"/>
<keyword evidence="1" id="KW-1133">Transmembrane helix</keyword>
<dbReference type="EMBL" id="CADCTC010000164">
    <property type="protein sequence ID" value="CAA9265104.1"/>
    <property type="molecule type" value="Genomic_DNA"/>
</dbReference>
<proteinExistence type="predicted"/>
<gene>
    <name evidence="2" type="ORF">AVDCRST_MAG77-2782</name>
</gene>
<name>A0A6J4J2B4_9CHLR</name>
<protein>
    <recommendedName>
        <fullName evidence="3">SLC26A/SulP transporter domain-containing protein</fullName>
    </recommendedName>
</protein>
<evidence type="ECO:0000313" key="2">
    <source>
        <dbReference type="EMBL" id="CAA9265104.1"/>
    </source>
</evidence>